<evidence type="ECO:0000313" key="2">
    <source>
        <dbReference type="EMBL" id="MFC6643270.1"/>
    </source>
</evidence>
<evidence type="ECO:0000313" key="1">
    <source>
        <dbReference type="EMBL" id="MFC6640417.1"/>
    </source>
</evidence>
<sequence length="67" mass="7761">MTTIEHALLKAHGYLQFSNEDPRPLDDEDFHELLVTGELVDDESGELIENPWTKVHLYYSARENAFV</sequence>
<reference evidence="3" key="2">
    <citation type="journal article" date="2019" name="Int. J. Syst. Evol. Microbiol.">
        <title>The Global Catalogue of Microorganisms (GCM) 10K type strain sequencing project: providing services to taxonomists for standard genome sequencing and annotation.</title>
        <authorList>
            <consortium name="The Broad Institute Genomics Platform"/>
            <consortium name="The Broad Institute Genome Sequencing Center for Infectious Disease"/>
            <person name="Wu L."/>
            <person name="Ma J."/>
        </authorList>
    </citation>
    <scope>NUCLEOTIDE SEQUENCE [LARGE SCALE GENOMIC DNA]</scope>
    <source>
        <strain evidence="3">NBRC 111368</strain>
    </source>
</reference>
<comment type="caution">
    <text evidence="1">The sequence shown here is derived from an EMBL/GenBank/DDBJ whole genome shotgun (WGS) entry which is preliminary data.</text>
</comment>
<gene>
    <name evidence="1" type="ORF">ACFQAU_00310</name>
    <name evidence="2" type="ORF">ACFQAU_17815</name>
</gene>
<organism evidence="1 3">
    <name type="scientific">Sulfitobacter profundi</name>
    <dbReference type="NCBI Taxonomy" id="2679961"/>
    <lineage>
        <taxon>Bacteria</taxon>
        <taxon>Pseudomonadati</taxon>
        <taxon>Pseudomonadota</taxon>
        <taxon>Alphaproteobacteria</taxon>
        <taxon>Rhodobacterales</taxon>
        <taxon>Roseobacteraceae</taxon>
        <taxon>Sulfitobacter</taxon>
    </lineage>
</organism>
<dbReference type="EMBL" id="JBHSWA010000001">
    <property type="protein sequence ID" value="MFC6643270.1"/>
    <property type="molecule type" value="Genomic_DNA"/>
</dbReference>
<reference evidence="1" key="1">
    <citation type="journal article" date="2014" name="Int. J. Syst. Evol. Microbiol.">
        <title>Complete genome of a new Firmicutes species belonging to the dominant human colonic microbiota ('Ruminococcus bicirculans') reveals two chromosomes and a selective capacity to utilize plant glucans.</title>
        <authorList>
            <consortium name="NISC Comparative Sequencing Program"/>
            <person name="Wegmann U."/>
            <person name="Louis P."/>
            <person name="Goesmann A."/>
            <person name="Henrissat B."/>
            <person name="Duncan S.H."/>
            <person name="Flint H.J."/>
        </authorList>
    </citation>
    <scope>NUCLEOTIDE SEQUENCE</scope>
    <source>
        <strain evidence="1">NBRC 113428</strain>
    </source>
</reference>
<evidence type="ECO:0000313" key="3">
    <source>
        <dbReference type="Proteomes" id="UP001596403"/>
    </source>
</evidence>
<accession>A0ABW1YWT7</accession>
<reference evidence="1" key="3">
    <citation type="submission" date="2024-09" db="EMBL/GenBank/DDBJ databases">
        <authorList>
            <person name="Sun Q."/>
            <person name="Mori K."/>
        </authorList>
    </citation>
    <scope>NUCLEOTIDE SEQUENCE</scope>
    <source>
        <strain evidence="1">NBRC 113428</strain>
    </source>
</reference>
<keyword evidence="3" id="KW-1185">Reference proteome</keyword>
<dbReference type="Proteomes" id="UP001596403">
    <property type="component" value="Unassembled WGS sequence"/>
</dbReference>
<name>A0ABW1YWT7_9RHOB</name>
<proteinExistence type="predicted"/>
<dbReference type="EMBL" id="JBHSWA010000001">
    <property type="protein sequence ID" value="MFC6640417.1"/>
    <property type="molecule type" value="Genomic_DNA"/>
</dbReference>
<protein>
    <submittedName>
        <fullName evidence="1">Uncharacterized protein</fullName>
    </submittedName>
</protein>